<comment type="domain">
    <text evidence="5">The PRC barrel domain binds ribosomal protein uS19.</text>
</comment>
<keyword evidence="4 5" id="KW-0143">Chaperone</keyword>
<comment type="subunit">
    <text evidence="5">Binds ribosomal protein uS19.</text>
</comment>
<evidence type="ECO:0000256" key="3">
    <source>
        <dbReference type="ARBA" id="ARBA00022552"/>
    </source>
</evidence>
<dbReference type="PATRIC" id="fig|1335616.4.peg.1759"/>
<dbReference type="GO" id="GO:0005840">
    <property type="term" value="C:ribosome"/>
    <property type="evidence" value="ECO:0007669"/>
    <property type="project" value="InterPro"/>
</dbReference>
<keyword evidence="2 5" id="KW-0690">Ribosome biogenesis</keyword>
<keyword evidence="3 5" id="KW-0698">rRNA processing</keyword>
<dbReference type="NCBIfam" id="TIGR02273">
    <property type="entry name" value="16S_RimM"/>
    <property type="match status" value="1"/>
</dbReference>
<dbReference type="Proteomes" id="UP000032279">
    <property type="component" value="Unassembled WGS sequence"/>
</dbReference>
<dbReference type="InterPro" id="IPR009000">
    <property type="entry name" value="Transl_B-barrel_sf"/>
</dbReference>
<evidence type="ECO:0000313" key="8">
    <source>
        <dbReference type="EMBL" id="KIS02677.1"/>
    </source>
</evidence>
<dbReference type="SUPFAM" id="SSF50447">
    <property type="entry name" value="Translation proteins"/>
    <property type="match status" value="1"/>
</dbReference>
<comment type="similarity">
    <text evidence="5">Belongs to the RimM family.</text>
</comment>
<reference evidence="8 9" key="1">
    <citation type="submission" date="2013-08" db="EMBL/GenBank/DDBJ databases">
        <title>Lactobacillus wasatchii sp. WDC04, a late gas producing bacteria isolated from aged chedder cheese.</title>
        <authorList>
            <person name="Oberg C.J."/>
            <person name="Culumber M."/>
            <person name="McMahon D.J."/>
            <person name="Broadbent J.R."/>
            <person name="Oberg T.S."/>
            <person name="Ortaki F."/>
        </authorList>
    </citation>
    <scope>NUCLEOTIDE SEQUENCE [LARGE SCALE GENOMIC DNA]</scope>
    <source>
        <strain evidence="8 9">WDC04</strain>
    </source>
</reference>
<organism evidence="8 9">
    <name type="scientific">Paucilactobacillus wasatchensis</name>
    <dbReference type="NCBI Taxonomy" id="1335616"/>
    <lineage>
        <taxon>Bacteria</taxon>
        <taxon>Bacillati</taxon>
        <taxon>Bacillota</taxon>
        <taxon>Bacilli</taxon>
        <taxon>Lactobacillales</taxon>
        <taxon>Lactobacillaceae</taxon>
        <taxon>Paucilactobacillus</taxon>
    </lineage>
</organism>
<dbReference type="PANTHER" id="PTHR33692:SF1">
    <property type="entry name" value="RIBOSOME MATURATION FACTOR RIMM"/>
    <property type="match status" value="1"/>
</dbReference>
<dbReference type="Pfam" id="PF24986">
    <property type="entry name" value="PRC_RimM"/>
    <property type="match status" value="1"/>
</dbReference>
<dbReference type="Gene3D" id="2.30.30.240">
    <property type="entry name" value="PRC-barrel domain"/>
    <property type="match status" value="1"/>
</dbReference>
<sequence>MEYYNIGKIINTHGIRGEVKVAVTTDFPTLRFKAGNRIFIDAHQSQPIPVVIKSARQQKGFLLLTFVDLEDINLIEKFKNCELMVTKAEQQPLEKGNYYYHEIIGLNVETQTGEKIGTISEITPTGANDVWVVKRPQQADLLLPVIEDVVKQVDLENNRVVVELMEGL</sequence>
<comment type="subcellular location">
    <subcellularLocation>
        <location evidence="5">Cytoplasm</location>
    </subcellularLocation>
</comment>
<comment type="function">
    <text evidence="5">An accessory protein needed during the final step in the assembly of 30S ribosomal subunit, possibly for assembly of the head region. Essential for efficient processing of 16S rRNA. May be needed both before and after RbfA during the maturation of 16S rRNA. It has affinity for free ribosomal 30S subunits but not for 70S ribosomes.</text>
</comment>
<keyword evidence="9" id="KW-1185">Reference proteome</keyword>
<dbReference type="Pfam" id="PF01782">
    <property type="entry name" value="RimM"/>
    <property type="match status" value="1"/>
</dbReference>
<evidence type="ECO:0000256" key="4">
    <source>
        <dbReference type="ARBA" id="ARBA00023186"/>
    </source>
</evidence>
<evidence type="ECO:0000256" key="2">
    <source>
        <dbReference type="ARBA" id="ARBA00022517"/>
    </source>
</evidence>
<dbReference type="Gene3D" id="2.40.30.60">
    <property type="entry name" value="RimM"/>
    <property type="match status" value="1"/>
</dbReference>
<dbReference type="RefSeq" id="WP_044011440.1">
    <property type="nucleotide sequence ID" value="NZ_AWTT01000058.1"/>
</dbReference>
<gene>
    <name evidence="5 8" type="primary">rimM</name>
    <name evidence="8" type="ORF">WDC_1750</name>
</gene>
<feature type="domain" description="Ribosome maturation factor RimM PRC barrel" evidence="7">
    <location>
        <begin position="101"/>
        <end position="168"/>
    </location>
</feature>
<dbReference type="InterPro" id="IPR036976">
    <property type="entry name" value="RimM_N_sf"/>
</dbReference>
<accession>A0A0D1A4P6</accession>
<evidence type="ECO:0000259" key="6">
    <source>
        <dbReference type="Pfam" id="PF01782"/>
    </source>
</evidence>
<dbReference type="HAMAP" id="MF_00014">
    <property type="entry name" value="Ribosome_mat_RimM"/>
    <property type="match status" value="1"/>
</dbReference>
<evidence type="ECO:0000259" key="7">
    <source>
        <dbReference type="Pfam" id="PF24986"/>
    </source>
</evidence>
<dbReference type="SUPFAM" id="SSF50346">
    <property type="entry name" value="PRC-barrel domain"/>
    <property type="match status" value="1"/>
</dbReference>
<dbReference type="InterPro" id="IPR011961">
    <property type="entry name" value="RimM"/>
</dbReference>
<dbReference type="OrthoDB" id="9810331at2"/>
<dbReference type="PANTHER" id="PTHR33692">
    <property type="entry name" value="RIBOSOME MATURATION FACTOR RIMM"/>
    <property type="match status" value="1"/>
</dbReference>
<protein>
    <recommendedName>
        <fullName evidence="5">Ribosome maturation factor RimM</fullName>
    </recommendedName>
</protein>
<dbReference type="InterPro" id="IPR002676">
    <property type="entry name" value="RimM_N"/>
</dbReference>
<comment type="caution">
    <text evidence="8">The sequence shown here is derived from an EMBL/GenBank/DDBJ whole genome shotgun (WGS) entry which is preliminary data.</text>
</comment>
<dbReference type="GO" id="GO:0042274">
    <property type="term" value="P:ribosomal small subunit biogenesis"/>
    <property type="evidence" value="ECO:0007669"/>
    <property type="project" value="UniProtKB-UniRule"/>
</dbReference>
<dbReference type="EMBL" id="AWTT01000058">
    <property type="protein sequence ID" value="KIS02677.1"/>
    <property type="molecule type" value="Genomic_DNA"/>
</dbReference>
<dbReference type="STRING" id="1335616.WDC_1750"/>
<keyword evidence="1 5" id="KW-0963">Cytoplasm</keyword>
<name>A0A0D1A4P6_9LACO</name>
<evidence type="ECO:0000256" key="5">
    <source>
        <dbReference type="HAMAP-Rule" id="MF_00014"/>
    </source>
</evidence>
<feature type="domain" description="RimM N-terminal" evidence="6">
    <location>
        <begin position="6"/>
        <end position="88"/>
    </location>
</feature>
<dbReference type="InterPro" id="IPR011033">
    <property type="entry name" value="PRC_barrel-like_sf"/>
</dbReference>
<dbReference type="GO" id="GO:0006364">
    <property type="term" value="P:rRNA processing"/>
    <property type="evidence" value="ECO:0007669"/>
    <property type="project" value="UniProtKB-UniRule"/>
</dbReference>
<dbReference type="GO" id="GO:0043022">
    <property type="term" value="F:ribosome binding"/>
    <property type="evidence" value="ECO:0007669"/>
    <property type="project" value="InterPro"/>
</dbReference>
<evidence type="ECO:0000313" key="9">
    <source>
        <dbReference type="Proteomes" id="UP000032279"/>
    </source>
</evidence>
<dbReference type="AlphaFoldDB" id="A0A0D1A4P6"/>
<dbReference type="GO" id="GO:0005737">
    <property type="term" value="C:cytoplasm"/>
    <property type="evidence" value="ECO:0007669"/>
    <property type="project" value="UniProtKB-SubCell"/>
</dbReference>
<proteinExistence type="inferred from homology"/>
<evidence type="ECO:0000256" key="1">
    <source>
        <dbReference type="ARBA" id="ARBA00022490"/>
    </source>
</evidence>
<dbReference type="InterPro" id="IPR056792">
    <property type="entry name" value="PRC_RimM"/>
</dbReference>